<dbReference type="Pfam" id="PF03480">
    <property type="entry name" value="DctP"/>
    <property type="match status" value="1"/>
</dbReference>
<protein>
    <submittedName>
        <fullName evidence="6">TRAP-type C4-dicarboxylate transport system substrate-binding protein</fullName>
    </submittedName>
</protein>
<keyword evidence="3" id="KW-0813">Transport</keyword>
<comment type="subcellular location">
    <subcellularLocation>
        <location evidence="1">Periplasm</location>
    </subcellularLocation>
</comment>
<dbReference type="PANTHER" id="PTHR33376">
    <property type="match status" value="1"/>
</dbReference>
<dbReference type="GO" id="GO:0042597">
    <property type="term" value="C:periplasmic space"/>
    <property type="evidence" value="ECO:0007669"/>
    <property type="project" value="UniProtKB-SubCell"/>
</dbReference>
<sequence length="341" mass="37393">MLDWKAVIGTLALTATTALPAGAQEFDLRWGHYLANGPFLDVEAEFAQRIEERTDGDVAISISYAGALGGPTELLRLVGRGAVDMTAIPPGYYPDQLLYWKTAQIPFVFDSGRQAIESFRAAVEEVPQFREELENLNAHFLFQQPLGEYYFTAAEGECSTMGDLEGKKVRTFGSDLPKILDTVGATPVTVNATDLYEALQRGTLDISFLNAGNIEAYNLYEVGAVNCGPIMAIAGHLILINKDVWESMPEEYRTIFEEEAERANAAYIDWMEDNAEGAIATMEENDSPVVEFDPAELAAWKEEAPDLLAAWQEEMDGRGEGEGAAATVAFFEEMTSATPTQ</sequence>
<dbReference type="NCBIfam" id="NF037995">
    <property type="entry name" value="TRAP_S1"/>
    <property type="match status" value="1"/>
</dbReference>
<dbReference type="AlphaFoldDB" id="A0A2T6ANI3"/>
<dbReference type="Proteomes" id="UP000244069">
    <property type="component" value="Unassembled WGS sequence"/>
</dbReference>
<dbReference type="InterPro" id="IPR038404">
    <property type="entry name" value="TRAP_DctP_sf"/>
</dbReference>
<dbReference type="RefSeq" id="WP_107977833.1">
    <property type="nucleotide sequence ID" value="NZ_BMEZ01000022.1"/>
</dbReference>
<dbReference type="OrthoDB" id="7239472at2"/>
<evidence type="ECO:0000313" key="7">
    <source>
        <dbReference type="Proteomes" id="UP000244069"/>
    </source>
</evidence>
<proteinExistence type="inferred from homology"/>
<reference evidence="6 7" key="1">
    <citation type="submission" date="2018-04" db="EMBL/GenBank/DDBJ databases">
        <title>Genomic Encyclopedia of Archaeal and Bacterial Type Strains, Phase II (KMG-II): from individual species to whole genera.</title>
        <authorList>
            <person name="Goeker M."/>
        </authorList>
    </citation>
    <scope>NUCLEOTIDE SEQUENCE [LARGE SCALE GENOMIC DNA]</scope>
    <source>
        <strain evidence="6 7">DSM 29329</strain>
    </source>
</reference>
<keyword evidence="7" id="KW-1185">Reference proteome</keyword>
<comment type="caution">
    <text evidence="6">The sequence shown here is derived from an EMBL/GenBank/DDBJ whole genome shotgun (WGS) entry which is preliminary data.</text>
</comment>
<dbReference type="GO" id="GO:0055085">
    <property type="term" value="P:transmembrane transport"/>
    <property type="evidence" value="ECO:0007669"/>
    <property type="project" value="InterPro"/>
</dbReference>
<evidence type="ECO:0000256" key="3">
    <source>
        <dbReference type="ARBA" id="ARBA00022448"/>
    </source>
</evidence>
<accession>A0A2T6ANI3</accession>
<comment type="similarity">
    <text evidence="2">Belongs to the bacterial solute-binding protein 7 family.</text>
</comment>
<dbReference type="Gene3D" id="3.40.190.170">
    <property type="entry name" value="Bacterial extracellular solute-binding protein, family 7"/>
    <property type="match status" value="1"/>
</dbReference>
<gene>
    <name evidence="6" type="ORF">C8N44_12237</name>
</gene>
<evidence type="ECO:0000256" key="4">
    <source>
        <dbReference type="ARBA" id="ARBA00022729"/>
    </source>
</evidence>
<dbReference type="EMBL" id="QBKN01000022">
    <property type="protein sequence ID" value="PTX45382.1"/>
    <property type="molecule type" value="Genomic_DNA"/>
</dbReference>
<name>A0A2T6ANI3_9RHOB</name>
<keyword evidence="5" id="KW-0574">Periplasm</keyword>
<evidence type="ECO:0000256" key="5">
    <source>
        <dbReference type="ARBA" id="ARBA00022764"/>
    </source>
</evidence>
<keyword evidence="4" id="KW-0732">Signal</keyword>
<evidence type="ECO:0000256" key="2">
    <source>
        <dbReference type="ARBA" id="ARBA00009023"/>
    </source>
</evidence>
<evidence type="ECO:0000313" key="6">
    <source>
        <dbReference type="EMBL" id="PTX45382.1"/>
    </source>
</evidence>
<dbReference type="PANTHER" id="PTHR33376:SF7">
    <property type="entry name" value="C4-DICARBOXYLATE-BINDING PROTEIN DCTB"/>
    <property type="match status" value="1"/>
</dbReference>
<dbReference type="InterPro" id="IPR018389">
    <property type="entry name" value="DctP_fam"/>
</dbReference>
<organism evidence="6 7">
    <name type="scientific">Allosediminivita pacifica</name>
    <dbReference type="NCBI Taxonomy" id="1267769"/>
    <lineage>
        <taxon>Bacteria</taxon>
        <taxon>Pseudomonadati</taxon>
        <taxon>Pseudomonadota</taxon>
        <taxon>Alphaproteobacteria</taxon>
        <taxon>Rhodobacterales</taxon>
        <taxon>Paracoccaceae</taxon>
        <taxon>Allosediminivita</taxon>
    </lineage>
</organism>
<evidence type="ECO:0000256" key="1">
    <source>
        <dbReference type="ARBA" id="ARBA00004418"/>
    </source>
</evidence>